<protein>
    <submittedName>
        <fullName evidence="1">Uncharacterized protein</fullName>
    </submittedName>
</protein>
<comment type="caution">
    <text evidence="1">The sequence shown here is derived from an EMBL/GenBank/DDBJ whole genome shotgun (WGS) entry which is preliminary data.</text>
</comment>
<name>X1KFK7_9ZZZZ</name>
<accession>X1KFK7</accession>
<reference evidence="1" key="1">
    <citation type="journal article" date="2014" name="Front. Microbiol.">
        <title>High frequency of phylogenetically diverse reductive dehalogenase-homologous genes in deep subseafloor sedimentary metagenomes.</title>
        <authorList>
            <person name="Kawai M."/>
            <person name="Futagami T."/>
            <person name="Toyoda A."/>
            <person name="Takaki Y."/>
            <person name="Nishi S."/>
            <person name="Hori S."/>
            <person name="Arai W."/>
            <person name="Tsubouchi T."/>
            <person name="Morono Y."/>
            <person name="Uchiyama I."/>
            <person name="Ito T."/>
            <person name="Fujiyama A."/>
            <person name="Inagaki F."/>
            <person name="Takami H."/>
        </authorList>
    </citation>
    <scope>NUCLEOTIDE SEQUENCE</scope>
    <source>
        <strain evidence="1">Expedition CK06-06</strain>
    </source>
</reference>
<dbReference type="EMBL" id="BARV01004645">
    <property type="protein sequence ID" value="GAI05433.1"/>
    <property type="molecule type" value="Genomic_DNA"/>
</dbReference>
<gene>
    <name evidence="1" type="ORF">S06H3_10155</name>
</gene>
<dbReference type="AlphaFoldDB" id="X1KFK7"/>
<sequence>MAHCGFNPGREENDREMYWSAGHYGCIPGTEVDFTAGNAIPQRVGYVLPNTSPWTNMADADQLGSDNLFMLQLSP</sequence>
<evidence type="ECO:0000313" key="1">
    <source>
        <dbReference type="EMBL" id="GAI05433.1"/>
    </source>
</evidence>
<organism evidence="1">
    <name type="scientific">marine sediment metagenome</name>
    <dbReference type="NCBI Taxonomy" id="412755"/>
    <lineage>
        <taxon>unclassified sequences</taxon>
        <taxon>metagenomes</taxon>
        <taxon>ecological metagenomes</taxon>
    </lineage>
</organism>
<proteinExistence type="predicted"/>